<feature type="non-terminal residue" evidence="2">
    <location>
        <position position="1"/>
    </location>
</feature>
<dbReference type="Proteomes" id="UP001172101">
    <property type="component" value="Unassembled WGS sequence"/>
</dbReference>
<sequence length="92" mass="9692">QGKMSGASRITTGVGDVADFILSAKAMVDIVIQSVPQAAPAALLWAAGSSSHCCLRSVNKRPDSPEPAQATRSNLASIAYVISRMDWYRALS</sequence>
<protein>
    <recommendedName>
        <fullName evidence="1">NWD NACHT-NTPase N-terminal domain-containing protein</fullName>
    </recommendedName>
</protein>
<evidence type="ECO:0000313" key="2">
    <source>
        <dbReference type="EMBL" id="KAK0706158.1"/>
    </source>
</evidence>
<comment type="caution">
    <text evidence="2">The sequence shown here is derived from an EMBL/GenBank/DDBJ whole genome shotgun (WGS) entry which is preliminary data.</text>
</comment>
<dbReference type="AlphaFoldDB" id="A0AA40DNC3"/>
<dbReference type="GeneID" id="85321901"/>
<gene>
    <name evidence="2" type="ORF">B0T26DRAFT_655498</name>
</gene>
<organism evidence="2 3">
    <name type="scientific">Lasiosphaeria miniovina</name>
    <dbReference type="NCBI Taxonomy" id="1954250"/>
    <lineage>
        <taxon>Eukaryota</taxon>
        <taxon>Fungi</taxon>
        <taxon>Dikarya</taxon>
        <taxon>Ascomycota</taxon>
        <taxon>Pezizomycotina</taxon>
        <taxon>Sordariomycetes</taxon>
        <taxon>Sordariomycetidae</taxon>
        <taxon>Sordariales</taxon>
        <taxon>Lasiosphaeriaceae</taxon>
        <taxon>Lasiosphaeria</taxon>
    </lineage>
</organism>
<evidence type="ECO:0000259" key="1">
    <source>
        <dbReference type="Pfam" id="PF17100"/>
    </source>
</evidence>
<dbReference type="Pfam" id="PF17100">
    <property type="entry name" value="NACHT_N"/>
    <property type="match status" value="1"/>
</dbReference>
<accession>A0AA40DNC3</accession>
<proteinExistence type="predicted"/>
<evidence type="ECO:0000313" key="3">
    <source>
        <dbReference type="Proteomes" id="UP001172101"/>
    </source>
</evidence>
<reference evidence="2" key="1">
    <citation type="submission" date="2023-06" db="EMBL/GenBank/DDBJ databases">
        <title>Genome-scale phylogeny and comparative genomics of the fungal order Sordariales.</title>
        <authorList>
            <consortium name="Lawrence Berkeley National Laboratory"/>
            <person name="Hensen N."/>
            <person name="Bonometti L."/>
            <person name="Westerberg I."/>
            <person name="Brannstrom I.O."/>
            <person name="Guillou S."/>
            <person name="Cros-Aarteil S."/>
            <person name="Calhoun S."/>
            <person name="Haridas S."/>
            <person name="Kuo A."/>
            <person name="Mondo S."/>
            <person name="Pangilinan J."/>
            <person name="Riley R."/>
            <person name="LaButti K."/>
            <person name="Andreopoulos B."/>
            <person name="Lipzen A."/>
            <person name="Chen C."/>
            <person name="Yanf M."/>
            <person name="Daum C."/>
            <person name="Ng V."/>
            <person name="Clum A."/>
            <person name="Steindorff A."/>
            <person name="Ohm R."/>
            <person name="Martin F."/>
            <person name="Silar P."/>
            <person name="Natvig D."/>
            <person name="Lalanne C."/>
            <person name="Gautier V."/>
            <person name="Ament-velasquez S.L."/>
            <person name="Kruys A."/>
            <person name="Hutchinson M.I."/>
            <person name="Powell A.J."/>
            <person name="Barry K."/>
            <person name="Miller A.N."/>
            <person name="Grigoriev I.V."/>
            <person name="Debuchy R."/>
            <person name="Gladieux P."/>
            <person name="Thoren M.H."/>
            <person name="Johannesson H."/>
        </authorList>
    </citation>
    <scope>NUCLEOTIDE SEQUENCE</scope>
    <source>
        <strain evidence="2">SMH2392-1A</strain>
    </source>
</reference>
<name>A0AA40DNC3_9PEZI</name>
<dbReference type="RefSeq" id="XP_060291252.1">
    <property type="nucleotide sequence ID" value="XM_060438631.1"/>
</dbReference>
<feature type="domain" description="NWD NACHT-NTPase N-terminal" evidence="1">
    <location>
        <begin position="3"/>
        <end position="92"/>
    </location>
</feature>
<dbReference type="InterPro" id="IPR031359">
    <property type="entry name" value="NACHT_N"/>
</dbReference>
<dbReference type="EMBL" id="JAUIRO010000007">
    <property type="protein sequence ID" value="KAK0706158.1"/>
    <property type="molecule type" value="Genomic_DNA"/>
</dbReference>
<keyword evidence="3" id="KW-1185">Reference proteome</keyword>